<accession>A0A6C0C7S9</accession>
<protein>
    <submittedName>
        <fullName evidence="1">Uncharacterized protein</fullName>
    </submittedName>
</protein>
<reference evidence="1" key="1">
    <citation type="journal article" date="2020" name="Nature">
        <title>Giant virus diversity and host interactions through global metagenomics.</title>
        <authorList>
            <person name="Schulz F."/>
            <person name="Roux S."/>
            <person name="Paez-Espino D."/>
            <person name="Jungbluth S."/>
            <person name="Walsh D.A."/>
            <person name="Denef V.J."/>
            <person name="McMahon K.D."/>
            <person name="Konstantinidis K.T."/>
            <person name="Eloe-Fadrosh E.A."/>
            <person name="Kyrpides N.C."/>
            <person name="Woyke T."/>
        </authorList>
    </citation>
    <scope>NUCLEOTIDE SEQUENCE</scope>
    <source>
        <strain evidence="1">GVMAG-M-3300020192-26</strain>
    </source>
</reference>
<dbReference type="AlphaFoldDB" id="A0A6C0C7S9"/>
<sequence length="44" mass="5277">MISRESRRNLHRQNPEHDNIDSFKVMSRIRIDETLNIPILICSK</sequence>
<evidence type="ECO:0000313" key="1">
    <source>
        <dbReference type="EMBL" id="QHT00786.1"/>
    </source>
</evidence>
<dbReference type="EMBL" id="MN739359">
    <property type="protein sequence ID" value="QHT00786.1"/>
    <property type="molecule type" value="Genomic_DNA"/>
</dbReference>
<name>A0A6C0C7S9_9ZZZZ</name>
<organism evidence="1">
    <name type="scientific">viral metagenome</name>
    <dbReference type="NCBI Taxonomy" id="1070528"/>
    <lineage>
        <taxon>unclassified sequences</taxon>
        <taxon>metagenomes</taxon>
        <taxon>organismal metagenomes</taxon>
    </lineage>
</organism>
<proteinExistence type="predicted"/>